<dbReference type="GO" id="GO:0017095">
    <property type="term" value="F:heparan sulfate 6-sulfotransferase activity"/>
    <property type="evidence" value="ECO:0007669"/>
    <property type="project" value="TreeGrafter"/>
</dbReference>
<gene>
    <name evidence="7" type="ORF">FPE_LOCUS8950</name>
</gene>
<protein>
    <recommendedName>
        <fullName evidence="9">Sulfotransferase</fullName>
    </recommendedName>
</protein>
<keyword evidence="3" id="KW-0812">Transmembrane</keyword>
<dbReference type="Proteomes" id="UP000834106">
    <property type="component" value="Chromosome 5"/>
</dbReference>
<evidence type="ECO:0000256" key="4">
    <source>
        <dbReference type="ARBA" id="ARBA00022989"/>
    </source>
</evidence>
<keyword evidence="4" id="KW-1133">Transmembrane helix</keyword>
<dbReference type="InterPro" id="IPR010635">
    <property type="entry name" value="Heparan_SO4-6-sulfoTrfase"/>
</dbReference>
<comment type="subcellular location">
    <subcellularLocation>
        <location evidence="1">Membrane</location>
        <topology evidence="1">Single-pass membrane protein</topology>
    </subcellularLocation>
</comment>
<dbReference type="SUPFAM" id="SSF52540">
    <property type="entry name" value="P-loop containing nucleoside triphosphate hydrolases"/>
    <property type="match status" value="1"/>
</dbReference>
<evidence type="ECO:0000313" key="8">
    <source>
        <dbReference type="Proteomes" id="UP000834106"/>
    </source>
</evidence>
<evidence type="ECO:0000256" key="1">
    <source>
        <dbReference type="ARBA" id="ARBA00004167"/>
    </source>
</evidence>
<keyword evidence="5" id="KW-0472">Membrane</keyword>
<evidence type="ECO:0000313" key="7">
    <source>
        <dbReference type="EMBL" id="CAI9761520.1"/>
    </source>
</evidence>
<keyword evidence="6" id="KW-0325">Glycoprotein</keyword>
<evidence type="ECO:0008006" key="9">
    <source>
        <dbReference type="Google" id="ProtNLM"/>
    </source>
</evidence>
<evidence type="ECO:0000256" key="6">
    <source>
        <dbReference type="ARBA" id="ARBA00023180"/>
    </source>
</evidence>
<dbReference type="PANTHER" id="PTHR12812:SF0">
    <property type="entry name" value="HEPARAN-SULFATE 6-O-SULFOTRANSFERASE"/>
    <property type="match status" value="1"/>
</dbReference>
<dbReference type="InterPro" id="IPR027417">
    <property type="entry name" value="P-loop_NTPase"/>
</dbReference>
<dbReference type="PANTHER" id="PTHR12812">
    <property type="entry name" value="HEPARAN SULFATE 6-O-SULFOTRANSFERASE 3"/>
    <property type="match status" value="1"/>
</dbReference>
<dbReference type="AlphaFoldDB" id="A0AAD1Z592"/>
<dbReference type="Gene3D" id="3.40.50.300">
    <property type="entry name" value="P-loop containing nucleotide triphosphate hydrolases"/>
    <property type="match status" value="1"/>
</dbReference>
<dbReference type="GO" id="GO:0016020">
    <property type="term" value="C:membrane"/>
    <property type="evidence" value="ECO:0007669"/>
    <property type="project" value="UniProtKB-SubCell"/>
</dbReference>
<evidence type="ECO:0000256" key="5">
    <source>
        <dbReference type="ARBA" id="ARBA00023136"/>
    </source>
</evidence>
<dbReference type="EMBL" id="OU503040">
    <property type="protein sequence ID" value="CAI9761520.1"/>
    <property type="molecule type" value="Genomic_DNA"/>
</dbReference>
<sequence length="514" mass="59206">MNTTSRCSINIFPIIIKTSFAEDGFKQCEHTVKHWASTSSLDSEIKEDKHLLRDLLFFLHIPRTGGRAYFQCFLMKLYSHSQQCPRSYDKLRVDPRKPNCRLLSSHDDFSMTYKLPKEKTSAVTILRNPVERVLSAYEFSVEVAARYLKHPNLTYVEKMFRQPSPKGPGVSTLEIWPWKYLVPWMIEDLFARRDARKHRGQLYTITNNSYNMEEILMPLHEYINEPIVQDIVHNGATFQIAGLTNNSYLMESHEVRHCVLKYPTLGKSVLEVAKKRLDDMLFVGFTENHNESASMFANVVGAQVISQLSTLSSNRDVANNSDSEQSSLLLDSRKVANYQINDTSKKVKKVSSIDMDEAENKNMNVRELLEEYESCISNVWNSQKERRAKSMQHISPANFTKEARRQVPKVLIQKITSLNSLDMELYNYGRSIFLKQQARVMQNMVDTKRQETALIESAYIISYGSPSWKVLSLGTADLKRDRTKRDSSVALELLERTSVVACPLTHLYQNICIN</sequence>
<keyword evidence="2" id="KW-0808">Transferase</keyword>
<evidence type="ECO:0000256" key="3">
    <source>
        <dbReference type="ARBA" id="ARBA00022692"/>
    </source>
</evidence>
<reference evidence="7" key="1">
    <citation type="submission" date="2023-05" db="EMBL/GenBank/DDBJ databases">
        <authorList>
            <person name="Huff M."/>
        </authorList>
    </citation>
    <scope>NUCLEOTIDE SEQUENCE</scope>
</reference>
<keyword evidence="8" id="KW-1185">Reference proteome</keyword>
<organism evidence="7 8">
    <name type="scientific">Fraxinus pennsylvanica</name>
    <dbReference type="NCBI Taxonomy" id="56036"/>
    <lineage>
        <taxon>Eukaryota</taxon>
        <taxon>Viridiplantae</taxon>
        <taxon>Streptophyta</taxon>
        <taxon>Embryophyta</taxon>
        <taxon>Tracheophyta</taxon>
        <taxon>Spermatophyta</taxon>
        <taxon>Magnoliopsida</taxon>
        <taxon>eudicotyledons</taxon>
        <taxon>Gunneridae</taxon>
        <taxon>Pentapetalae</taxon>
        <taxon>asterids</taxon>
        <taxon>lamiids</taxon>
        <taxon>Lamiales</taxon>
        <taxon>Oleaceae</taxon>
        <taxon>Oleeae</taxon>
        <taxon>Fraxinus</taxon>
    </lineage>
</organism>
<proteinExistence type="predicted"/>
<evidence type="ECO:0000256" key="2">
    <source>
        <dbReference type="ARBA" id="ARBA00022679"/>
    </source>
</evidence>
<name>A0AAD1Z592_9LAMI</name>
<accession>A0AAD1Z592</accession>